<protein>
    <submittedName>
        <fullName evidence="3">MlaD family protein</fullName>
    </submittedName>
</protein>
<reference evidence="3 4" key="1">
    <citation type="submission" date="2024-10" db="EMBL/GenBank/DDBJ databases">
        <title>The Natural Products Discovery Center: Release of the First 8490 Sequenced Strains for Exploring Actinobacteria Biosynthetic Diversity.</title>
        <authorList>
            <person name="Kalkreuter E."/>
            <person name="Kautsar S.A."/>
            <person name="Yang D."/>
            <person name="Bader C.D."/>
            <person name="Teijaro C.N."/>
            <person name="Fluegel L."/>
            <person name="Davis C.M."/>
            <person name="Simpson J.R."/>
            <person name="Lauterbach L."/>
            <person name="Steele A.D."/>
            <person name="Gui C."/>
            <person name="Meng S."/>
            <person name="Li G."/>
            <person name="Viehrig K."/>
            <person name="Ye F."/>
            <person name="Su P."/>
            <person name="Kiefer A.F."/>
            <person name="Nichols A."/>
            <person name="Cepeda A.J."/>
            <person name="Yan W."/>
            <person name="Fan B."/>
            <person name="Jiang Y."/>
            <person name="Adhikari A."/>
            <person name="Zheng C.-J."/>
            <person name="Schuster L."/>
            <person name="Cowan T.M."/>
            <person name="Smanski M.J."/>
            <person name="Chevrette M.G."/>
            <person name="De Carvalho L.P.S."/>
            <person name="Shen B."/>
        </authorList>
    </citation>
    <scope>NUCLEOTIDE SEQUENCE [LARGE SCALE GENOMIC DNA]</scope>
    <source>
        <strain evidence="3 4">NPDC002593</strain>
    </source>
</reference>
<evidence type="ECO:0000313" key="3">
    <source>
        <dbReference type="EMBL" id="MFF3568681.1"/>
    </source>
</evidence>
<feature type="domain" description="Mce/MlaD" evidence="2">
    <location>
        <begin position="48"/>
        <end position="121"/>
    </location>
</feature>
<keyword evidence="4" id="KW-1185">Reference proteome</keyword>
<proteinExistence type="predicted"/>
<evidence type="ECO:0000256" key="1">
    <source>
        <dbReference type="SAM" id="Phobius"/>
    </source>
</evidence>
<accession>A0ABW6RXD7</accession>
<evidence type="ECO:0000259" key="2">
    <source>
        <dbReference type="Pfam" id="PF02470"/>
    </source>
</evidence>
<keyword evidence="1" id="KW-0812">Transmembrane</keyword>
<evidence type="ECO:0000313" key="4">
    <source>
        <dbReference type="Proteomes" id="UP001601992"/>
    </source>
</evidence>
<sequence length="352" mass="36836">MPAYALPGTEVGPCRARTLGISAVVLVLLVLIVWRVVPDSPPADEIHVALITDRVGEGIADGTDVRLDGVRVGSVNSVAIAGQGRQRIELNLLRSQLFGLTDALTVDYAPGNLFGITALQLNSARGGTTLANGTTVDLTGRKADRVSDATLAALLDSTGTLTSDVLTPKLAQLLNTMSRDISAFTPLMQAIGTTARSFTETQRLPPSFLLTQFGSALDGVPPMLSGAAVLLHSDLTNTQLRTSAELTRFTQMFGGVQNQLLPVVTQTFGISDHYFGGFIPLGSLILDQVSGSVGTPARSGEQLRELLARLDAAFHDSPSGPVLNTRVELDTVPGLAAPLAAALSHRPTAGAR</sequence>
<keyword evidence="1" id="KW-1133">Transmembrane helix</keyword>
<keyword evidence="1" id="KW-0472">Membrane</keyword>
<gene>
    <name evidence="3" type="ORF">ACFYXQ_13000</name>
</gene>
<organism evidence="3 4">
    <name type="scientific">Nocardia jiangxiensis</name>
    <dbReference type="NCBI Taxonomy" id="282685"/>
    <lineage>
        <taxon>Bacteria</taxon>
        <taxon>Bacillati</taxon>
        <taxon>Actinomycetota</taxon>
        <taxon>Actinomycetes</taxon>
        <taxon>Mycobacteriales</taxon>
        <taxon>Nocardiaceae</taxon>
        <taxon>Nocardia</taxon>
    </lineage>
</organism>
<dbReference type="Pfam" id="PF02470">
    <property type="entry name" value="MlaD"/>
    <property type="match status" value="1"/>
</dbReference>
<dbReference type="EMBL" id="JBIAQY010000004">
    <property type="protein sequence ID" value="MFF3568681.1"/>
    <property type="molecule type" value="Genomic_DNA"/>
</dbReference>
<dbReference type="InterPro" id="IPR003399">
    <property type="entry name" value="Mce/MlaD"/>
</dbReference>
<comment type="caution">
    <text evidence="3">The sequence shown here is derived from an EMBL/GenBank/DDBJ whole genome shotgun (WGS) entry which is preliminary data.</text>
</comment>
<feature type="transmembrane region" description="Helical" evidence="1">
    <location>
        <begin position="19"/>
        <end position="37"/>
    </location>
</feature>
<name>A0ABW6RXD7_9NOCA</name>
<dbReference type="RefSeq" id="WP_387403623.1">
    <property type="nucleotide sequence ID" value="NZ_JBIAQY010000004.1"/>
</dbReference>
<dbReference type="Proteomes" id="UP001601992">
    <property type="component" value="Unassembled WGS sequence"/>
</dbReference>